<dbReference type="InterPro" id="IPR029056">
    <property type="entry name" value="Ribokinase-like"/>
</dbReference>
<dbReference type="Pfam" id="PF00294">
    <property type="entry name" value="PfkB"/>
    <property type="match status" value="1"/>
</dbReference>
<dbReference type="PANTHER" id="PTHR43085:SF15">
    <property type="entry name" value="2-DEHYDRO-3-DEOXYGLUCONOKINASE"/>
    <property type="match status" value="1"/>
</dbReference>
<dbReference type="EC" id="2.7.1.45" evidence="5"/>
<dbReference type="Proteomes" id="UP001243212">
    <property type="component" value="Unassembled WGS sequence"/>
</dbReference>
<gene>
    <name evidence="5" type="ORF">J2S70_001185</name>
</gene>
<sequence>MSLDLVTIGEVMGTLRLRGQFGVGNEAGITMSGAEGNVSIALARLGHNVQWVGSLGPDTFGEGILRTLRGERVGVDFVERREEQTGLVVVRGMGSEAKRVDYHRAGSAGSHFSQAQIAAAIEARPRIVHLTGITPALSESAREATFQMVREAKEAGIKISFDLNYRSRLWSREEATPVLQELASMADIVIGGTTEYEILTTYPDPRKAMETVYKRGVSEVVWKTDDLARVQTNEGVIECPNRKVRVVDPIGAGDAFVSGYLSAWLDGLGPYDRLARAHMLGGLIVASDGDWEALPLRRELEMLEALPGRSLQSGEVLR</sequence>
<dbReference type="RefSeq" id="WP_307682814.1">
    <property type="nucleotide sequence ID" value="NZ_JAUSQX010000001.1"/>
</dbReference>
<evidence type="ECO:0000313" key="5">
    <source>
        <dbReference type="EMBL" id="MDP9806603.1"/>
    </source>
</evidence>
<dbReference type="InterPro" id="IPR011611">
    <property type="entry name" value="PfkB_dom"/>
</dbReference>
<dbReference type="Gene3D" id="3.40.1190.20">
    <property type="match status" value="1"/>
</dbReference>
<dbReference type="PROSITE" id="PS00584">
    <property type="entry name" value="PFKB_KINASES_2"/>
    <property type="match status" value="1"/>
</dbReference>
<feature type="domain" description="Carbohydrate kinase PfkB" evidence="4">
    <location>
        <begin position="6"/>
        <end position="291"/>
    </location>
</feature>
<evidence type="ECO:0000256" key="2">
    <source>
        <dbReference type="ARBA" id="ARBA00022679"/>
    </source>
</evidence>
<dbReference type="CDD" id="cd01166">
    <property type="entry name" value="KdgK"/>
    <property type="match status" value="1"/>
</dbReference>
<proteinExistence type="inferred from homology"/>
<dbReference type="PANTHER" id="PTHR43085">
    <property type="entry name" value="HEXOKINASE FAMILY MEMBER"/>
    <property type="match status" value="1"/>
</dbReference>
<reference evidence="5 6" key="1">
    <citation type="submission" date="2023-07" db="EMBL/GenBank/DDBJ databases">
        <title>Sequencing the genomes of 1000 actinobacteria strains.</title>
        <authorList>
            <person name="Klenk H.-P."/>
        </authorList>
    </citation>
    <scope>NUCLEOTIDE SEQUENCE [LARGE SCALE GENOMIC DNA]</scope>
    <source>
        <strain evidence="5 6">DSM 17163</strain>
    </source>
</reference>
<dbReference type="InterPro" id="IPR002173">
    <property type="entry name" value="Carboh/pur_kinase_PfkB_CS"/>
</dbReference>
<comment type="similarity">
    <text evidence="1">Belongs to the carbohydrate kinase PfkB family.</text>
</comment>
<comment type="caution">
    <text evidence="5">The sequence shown here is derived from an EMBL/GenBank/DDBJ whole genome shotgun (WGS) entry which is preliminary data.</text>
</comment>
<evidence type="ECO:0000256" key="3">
    <source>
        <dbReference type="ARBA" id="ARBA00022777"/>
    </source>
</evidence>
<keyword evidence="6" id="KW-1185">Reference proteome</keyword>
<dbReference type="SUPFAM" id="SSF53613">
    <property type="entry name" value="Ribokinase-like"/>
    <property type="match status" value="1"/>
</dbReference>
<dbReference type="InterPro" id="IPR050306">
    <property type="entry name" value="PfkB_Carbo_kinase"/>
</dbReference>
<evidence type="ECO:0000313" key="6">
    <source>
        <dbReference type="Proteomes" id="UP001243212"/>
    </source>
</evidence>
<protein>
    <submittedName>
        <fullName evidence="5">2-dehydro-3-deoxygluconokinase</fullName>
        <ecNumber evidence="5">2.7.1.45</ecNumber>
    </submittedName>
</protein>
<evidence type="ECO:0000256" key="1">
    <source>
        <dbReference type="ARBA" id="ARBA00010688"/>
    </source>
</evidence>
<keyword evidence="2 5" id="KW-0808">Transferase</keyword>
<keyword evidence="3" id="KW-0418">Kinase</keyword>
<evidence type="ECO:0000259" key="4">
    <source>
        <dbReference type="Pfam" id="PF00294"/>
    </source>
</evidence>
<accession>A0ABT9NGS1</accession>
<dbReference type="EMBL" id="JAUSQX010000001">
    <property type="protein sequence ID" value="MDP9806603.1"/>
    <property type="molecule type" value="Genomic_DNA"/>
</dbReference>
<name>A0ABT9NGS1_9ACTO</name>
<organism evidence="5 6">
    <name type="scientific">Trueperella bonasi</name>
    <dbReference type="NCBI Taxonomy" id="312286"/>
    <lineage>
        <taxon>Bacteria</taxon>
        <taxon>Bacillati</taxon>
        <taxon>Actinomycetota</taxon>
        <taxon>Actinomycetes</taxon>
        <taxon>Actinomycetales</taxon>
        <taxon>Actinomycetaceae</taxon>
        <taxon>Trueperella</taxon>
    </lineage>
</organism>
<dbReference type="GO" id="GO:0008673">
    <property type="term" value="F:2-dehydro-3-deoxygluconokinase activity"/>
    <property type="evidence" value="ECO:0007669"/>
    <property type="project" value="UniProtKB-EC"/>
</dbReference>